<dbReference type="Proteomes" id="UP001157502">
    <property type="component" value="Chromosome 17"/>
</dbReference>
<comment type="caution">
    <text evidence="1">The sequence shown here is derived from an EMBL/GenBank/DDBJ whole genome shotgun (WGS) entry which is preliminary data.</text>
</comment>
<accession>A0ACC2G5U9</accession>
<name>A0ACC2G5U9_DALPE</name>
<sequence length="97" mass="11101">MIGKWCSEKRKSERYGETDRQMTGDQIASSQDPGQLIPSRQGHFPGLIAPHQQAARRNRRGEMHVFRVCRDDFEEQSHCLHPQPHLLLTPITVEPSG</sequence>
<dbReference type="EMBL" id="CM055744">
    <property type="protein sequence ID" value="KAJ7998966.1"/>
    <property type="molecule type" value="Genomic_DNA"/>
</dbReference>
<gene>
    <name evidence="1" type="ORF">DPEC_G00210470</name>
</gene>
<reference evidence="1" key="1">
    <citation type="submission" date="2021-05" db="EMBL/GenBank/DDBJ databases">
        <authorList>
            <person name="Pan Q."/>
            <person name="Jouanno E."/>
            <person name="Zahm M."/>
            <person name="Klopp C."/>
            <person name="Cabau C."/>
            <person name="Louis A."/>
            <person name="Berthelot C."/>
            <person name="Parey E."/>
            <person name="Roest Crollius H."/>
            <person name="Montfort J."/>
            <person name="Robinson-Rechavi M."/>
            <person name="Bouchez O."/>
            <person name="Lampietro C."/>
            <person name="Lopez Roques C."/>
            <person name="Donnadieu C."/>
            <person name="Postlethwait J."/>
            <person name="Bobe J."/>
            <person name="Dillon D."/>
            <person name="Chandos A."/>
            <person name="von Hippel F."/>
            <person name="Guiguen Y."/>
        </authorList>
    </citation>
    <scope>NUCLEOTIDE SEQUENCE</scope>
    <source>
        <strain evidence="1">YG-Jan2019</strain>
    </source>
</reference>
<keyword evidence="2" id="KW-1185">Reference proteome</keyword>
<evidence type="ECO:0000313" key="1">
    <source>
        <dbReference type="EMBL" id="KAJ7998966.1"/>
    </source>
</evidence>
<protein>
    <submittedName>
        <fullName evidence="1">Uncharacterized protein</fullName>
    </submittedName>
</protein>
<evidence type="ECO:0000313" key="2">
    <source>
        <dbReference type="Proteomes" id="UP001157502"/>
    </source>
</evidence>
<organism evidence="1 2">
    <name type="scientific">Dallia pectoralis</name>
    <name type="common">Alaska blackfish</name>
    <dbReference type="NCBI Taxonomy" id="75939"/>
    <lineage>
        <taxon>Eukaryota</taxon>
        <taxon>Metazoa</taxon>
        <taxon>Chordata</taxon>
        <taxon>Craniata</taxon>
        <taxon>Vertebrata</taxon>
        <taxon>Euteleostomi</taxon>
        <taxon>Actinopterygii</taxon>
        <taxon>Neopterygii</taxon>
        <taxon>Teleostei</taxon>
        <taxon>Protacanthopterygii</taxon>
        <taxon>Esociformes</taxon>
        <taxon>Umbridae</taxon>
        <taxon>Dallia</taxon>
    </lineage>
</organism>
<proteinExistence type="predicted"/>